<evidence type="ECO:0000313" key="13">
    <source>
        <dbReference type="Proteomes" id="UP001596142"/>
    </source>
</evidence>
<evidence type="ECO:0000256" key="10">
    <source>
        <dbReference type="ARBA" id="ARBA00023264"/>
    </source>
</evidence>
<evidence type="ECO:0000256" key="3">
    <source>
        <dbReference type="ARBA" id="ARBA00022516"/>
    </source>
</evidence>
<dbReference type="InterPro" id="IPR017438">
    <property type="entry name" value="ATP-NAD_kinase_N"/>
</dbReference>
<dbReference type="Pfam" id="PF00781">
    <property type="entry name" value="DAGK_cat"/>
    <property type="match status" value="1"/>
</dbReference>
<keyword evidence="13" id="KW-1185">Reference proteome</keyword>
<dbReference type="NCBIfam" id="TIGR00147">
    <property type="entry name" value="YegS/Rv2252/BmrU family lipid kinase"/>
    <property type="match status" value="1"/>
</dbReference>
<dbReference type="EC" id="2.7.1.-" evidence="12"/>
<dbReference type="GO" id="GO:0016301">
    <property type="term" value="F:kinase activity"/>
    <property type="evidence" value="ECO:0007669"/>
    <property type="project" value="UniProtKB-KW"/>
</dbReference>
<comment type="similarity">
    <text evidence="2">Belongs to the diacylglycerol/lipid kinase family.</text>
</comment>
<evidence type="ECO:0000256" key="7">
    <source>
        <dbReference type="ARBA" id="ARBA00022840"/>
    </source>
</evidence>
<accession>A0ABW0YMG0</accession>
<dbReference type="SMART" id="SM00046">
    <property type="entry name" value="DAGKc"/>
    <property type="match status" value="1"/>
</dbReference>
<reference evidence="13" key="1">
    <citation type="journal article" date="2019" name="Int. J. Syst. Evol. Microbiol.">
        <title>The Global Catalogue of Microorganisms (GCM) 10K type strain sequencing project: providing services to taxonomists for standard genome sequencing and annotation.</title>
        <authorList>
            <consortium name="The Broad Institute Genomics Platform"/>
            <consortium name="The Broad Institute Genome Sequencing Center for Infectious Disease"/>
            <person name="Wu L."/>
            <person name="Ma J."/>
        </authorList>
    </citation>
    <scope>NUCLEOTIDE SEQUENCE [LARGE SCALE GENOMIC DNA]</scope>
    <source>
        <strain evidence="13">CECT 7184</strain>
    </source>
</reference>
<evidence type="ECO:0000256" key="5">
    <source>
        <dbReference type="ARBA" id="ARBA00022741"/>
    </source>
</evidence>
<dbReference type="SUPFAM" id="SSF111331">
    <property type="entry name" value="NAD kinase/diacylglycerol kinase-like"/>
    <property type="match status" value="1"/>
</dbReference>
<comment type="caution">
    <text evidence="12">The sequence shown here is derived from an EMBL/GenBank/DDBJ whole genome shotgun (WGS) entry which is preliminary data.</text>
</comment>
<dbReference type="InterPro" id="IPR001206">
    <property type="entry name" value="Diacylglycerol_kinase_cat_dom"/>
</dbReference>
<dbReference type="EMBL" id="JBHSOZ010000002">
    <property type="protein sequence ID" value="MFC5711554.1"/>
    <property type="molecule type" value="Genomic_DNA"/>
</dbReference>
<keyword evidence="4 12" id="KW-0808">Transferase</keyword>
<keyword evidence="6 12" id="KW-0418">Kinase</keyword>
<evidence type="ECO:0000256" key="4">
    <source>
        <dbReference type="ARBA" id="ARBA00022679"/>
    </source>
</evidence>
<protein>
    <submittedName>
        <fullName evidence="12">Diacylglycerol/lipid kinase family protein</fullName>
        <ecNumber evidence="12">2.7.1.-</ecNumber>
    </submittedName>
</protein>
<sequence>MFGFIVNRESGNGYGKKVWSQVESTVVKRNIKYVVRFTERPMHAKEIVAELLEKDVETIIVIGGDGTIHEVVNGLVYKNVSLGIIPAGSGNDFARCLGVPLAYEKALERIFENRPQQVDLLNLGERYSLTVAGIGFDGQVAKNVNEALYKKYLNFFRLGSLSYAISVLDTLRTYKPTNMQITVDGKKLDFADVWLAAAANTTTYGGGIKISPLSSHTDGKLDICVVHGLRRGKLIRLLPKAFKGKHISAKEVTLLKGEDIYISSDPPVLVQSDGEQVKQTPLHITVEKRALTLV</sequence>
<dbReference type="PROSITE" id="PS50146">
    <property type="entry name" value="DAGK"/>
    <property type="match status" value="1"/>
</dbReference>
<evidence type="ECO:0000256" key="6">
    <source>
        <dbReference type="ARBA" id="ARBA00022777"/>
    </source>
</evidence>
<dbReference type="PANTHER" id="PTHR12358:SF54">
    <property type="entry name" value="SPHINGOSINE KINASE RELATED PROTEIN"/>
    <property type="match status" value="1"/>
</dbReference>
<dbReference type="Gene3D" id="3.40.50.10330">
    <property type="entry name" value="Probable inorganic polyphosphate/atp-NAD kinase, domain 1"/>
    <property type="match status" value="1"/>
</dbReference>
<evidence type="ECO:0000313" key="12">
    <source>
        <dbReference type="EMBL" id="MFC5711554.1"/>
    </source>
</evidence>
<evidence type="ECO:0000256" key="9">
    <source>
        <dbReference type="ARBA" id="ARBA00023209"/>
    </source>
</evidence>
<dbReference type="InterPro" id="IPR016064">
    <property type="entry name" value="NAD/diacylglycerol_kinase_sf"/>
</dbReference>
<dbReference type="Proteomes" id="UP001596142">
    <property type="component" value="Unassembled WGS sequence"/>
</dbReference>
<dbReference type="Gene3D" id="2.60.200.40">
    <property type="match status" value="1"/>
</dbReference>
<keyword evidence="10" id="KW-1208">Phospholipid metabolism</keyword>
<keyword evidence="3" id="KW-0444">Lipid biosynthesis</keyword>
<gene>
    <name evidence="12" type="ORF">ACFPU1_02025</name>
</gene>
<keyword evidence="5" id="KW-0547">Nucleotide-binding</keyword>
<keyword evidence="7" id="KW-0067">ATP-binding</keyword>
<evidence type="ECO:0000256" key="1">
    <source>
        <dbReference type="ARBA" id="ARBA00001946"/>
    </source>
</evidence>
<dbReference type="InterPro" id="IPR045540">
    <property type="entry name" value="YegS/DAGK_C"/>
</dbReference>
<evidence type="ECO:0000259" key="11">
    <source>
        <dbReference type="PROSITE" id="PS50146"/>
    </source>
</evidence>
<dbReference type="InterPro" id="IPR050187">
    <property type="entry name" value="Lipid_Phosphate_FormReg"/>
</dbReference>
<dbReference type="Pfam" id="PF19279">
    <property type="entry name" value="YegS_C"/>
    <property type="match status" value="1"/>
</dbReference>
<proteinExistence type="inferred from homology"/>
<feature type="domain" description="DAGKc" evidence="11">
    <location>
        <begin position="1"/>
        <end position="127"/>
    </location>
</feature>
<evidence type="ECO:0000256" key="8">
    <source>
        <dbReference type="ARBA" id="ARBA00023098"/>
    </source>
</evidence>
<name>A0ABW0YMG0_9BACI</name>
<evidence type="ECO:0000256" key="2">
    <source>
        <dbReference type="ARBA" id="ARBA00005983"/>
    </source>
</evidence>
<dbReference type="InterPro" id="IPR005218">
    <property type="entry name" value="Diacylglycerol/lipid_kinase"/>
</dbReference>
<dbReference type="RefSeq" id="WP_385937949.1">
    <property type="nucleotide sequence ID" value="NZ_JBHSOZ010000002.1"/>
</dbReference>
<dbReference type="PANTHER" id="PTHR12358">
    <property type="entry name" value="SPHINGOSINE KINASE"/>
    <property type="match status" value="1"/>
</dbReference>
<organism evidence="12 13">
    <name type="scientific">Thalassorhabdus alkalitolerans</name>
    <dbReference type="NCBI Taxonomy" id="2282697"/>
    <lineage>
        <taxon>Bacteria</taxon>
        <taxon>Bacillati</taxon>
        <taxon>Bacillota</taxon>
        <taxon>Bacilli</taxon>
        <taxon>Bacillales</taxon>
        <taxon>Bacillaceae</taxon>
        <taxon>Thalassorhabdus</taxon>
    </lineage>
</organism>
<comment type="cofactor">
    <cofactor evidence="1">
        <name>Mg(2+)</name>
        <dbReference type="ChEBI" id="CHEBI:18420"/>
    </cofactor>
</comment>
<keyword evidence="8" id="KW-0443">Lipid metabolism</keyword>
<keyword evidence="9" id="KW-0594">Phospholipid biosynthesis</keyword>